<accession>A0A5B8MXM1</accession>
<dbReference type="InterPro" id="IPR002225">
    <property type="entry name" value="3Beta_OHSteriod_DH/Estase"/>
</dbReference>
<evidence type="ECO:0000313" key="7">
    <source>
        <dbReference type="Proteomes" id="UP000316726"/>
    </source>
</evidence>
<dbReference type="InterPro" id="IPR050177">
    <property type="entry name" value="Lipid_A_modif_metabolic_enz"/>
</dbReference>
<dbReference type="InterPro" id="IPR036291">
    <property type="entry name" value="NAD(P)-bd_dom_sf"/>
</dbReference>
<dbReference type="GO" id="GO:0006694">
    <property type="term" value="P:steroid biosynthetic process"/>
    <property type="evidence" value="ECO:0007669"/>
    <property type="project" value="InterPro"/>
</dbReference>
<evidence type="ECO:0000313" key="6">
    <source>
        <dbReference type="EMBL" id="QDZ25287.1"/>
    </source>
</evidence>
<evidence type="ECO:0000259" key="4">
    <source>
        <dbReference type="Pfam" id="PF01073"/>
    </source>
</evidence>
<evidence type="ECO:0000313" key="5">
    <source>
        <dbReference type="EMBL" id="CAD9713466.1"/>
    </source>
</evidence>
<dbReference type="Proteomes" id="UP000316726">
    <property type="component" value="Chromosome 16"/>
</dbReference>
<comment type="similarity">
    <text evidence="1 3">Belongs to the 3-beta-HSD family.</text>
</comment>
<protein>
    <submittedName>
        <fullName evidence="6">Steroid dehydrogenase</fullName>
    </submittedName>
</protein>
<proteinExistence type="inferred from homology"/>
<feature type="transmembrane region" description="Helical" evidence="3">
    <location>
        <begin position="268"/>
        <end position="287"/>
    </location>
</feature>
<dbReference type="OrthoDB" id="10058185at2759"/>
<dbReference type="EMBL" id="HBHL01003702">
    <property type="protein sequence ID" value="CAD9713466.1"/>
    <property type="molecule type" value="Transcribed_RNA"/>
</dbReference>
<organism evidence="6 7">
    <name type="scientific">Chloropicon primus</name>
    <dbReference type="NCBI Taxonomy" id="1764295"/>
    <lineage>
        <taxon>Eukaryota</taxon>
        <taxon>Viridiplantae</taxon>
        <taxon>Chlorophyta</taxon>
        <taxon>Chloropicophyceae</taxon>
        <taxon>Chloropicales</taxon>
        <taxon>Chloropicaceae</taxon>
        <taxon>Chloropicon</taxon>
    </lineage>
</organism>
<reference evidence="5" key="2">
    <citation type="submission" date="2021-01" db="EMBL/GenBank/DDBJ databases">
        <authorList>
            <person name="Corre E."/>
            <person name="Pelletier E."/>
            <person name="Niang G."/>
            <person name="Scheremetjew M."/>
            <person name="Finn R."/>
            <person name="Kale V."/>
            <person name="Holt S."/>
            <person name="Cochrane G."/>
            <person name="Meng A."/>
            <person name="Brown T."/>
            <person name="Cohen L."/>
        </authorList>
    </citation>
    <scope>NUCLEOTIDE SEQUENCE</scope>
    <source>
        <strain evidence="5">CCMP1205</strain>
    </source>
</reference>
<gene>
    <name evidence="6" type="ORF">A3770_16p78050</name>
    <name evidence="5" type="ORF">CPRI1469_LOCUS2317</name>
</gene>
<reference evidence="6 7" key="1">
    <citation type="submission" date="2018-07" db="EMBL/GenBank/DDBJ databases">
        <title>The complete nuclear genome of the prasinophyte Chloropicon primus (CCMP1205).</title>
        <authorList>
            <person name="Pombert J.-F."/>
            <person name="Otis C."/>
            <person name="Turmel M."/>
            <person name="Lemieux C."/>
        </authorList>
    </citation>
    <scope>NUCLEOTIDE SEQUENCE [LARGE SCALE GENOMIC DNA]</scope>
    <source>
        <strain evidence="6 7">CCMP1205</strain>
    </source>
</reference>
<keyword evidence="2 3" id="KW-0560">Oxidoreductase</keyword>
<keyword evidence="7" id="KW-1185">Reference proteome</keyword>
<dbReference type="PANTHER" id="PTHR43245:SF51">
    <property type="entry name" value="SHORT CHAIN DEHYDROGENASE_REDUCTASE FAMILY 42E, MEMBER 2"/>
    <property type="match status" value="1"/>
</dbReference>
<dbReference type="Pfam" id="PF01073">
    <property type="entry name" value="3Beta_HSD"/>
    <property type="match status" value="1"/>
</dbReference>
<dbReference type="PANTHER" id="PTHR43245">
    <property type="entry name" value="BIFUNCTIONAL POLYMYXIN RESISTANCE PROTEIN ARNA"/>
    <property type="match status" value="1"/>
</dbReference>
<dbReference type="SUPFAM" id="SSF51735">
    <property type="entry name" value="NAD(P)-binding Rossmann-fold domains"/>
    <property type="match status" value="1"/>
</dbReference>
<dbReference type="Gene3D" id="3.40.50.720">
    <property type="entry name" value="NAD(P)-binding Rossmann-like Domain"/>
    <property type="match status" value="1"/>
</dbReference>
<keyword evidence="3" id="KW-0812">Transmembrane</keyword>
<dbReference type="STRING" id="1764295.A0A5B8MXM1"/>
<dbReference type="AlphaFoldDB" id="A0A5B8MXM1"/>
<keyword evidence="3" id="KW-0472">Membrane</keyword>
<feature type="domain" description="3-beta hydroxysteroid dehydrogenase/isomerase" evidence="4">
    <location>
        <begin position="7"/>
        <end position="259"/>
    </location>
</feature>
<name>A0A5B8MXM1_9CHLO</name>
<keyword evidence="3" id="KW-1133">Transmembrane helix</keyword>
<evidence type="ECO:0000256" key="2">
    <source>
        <dbReference type="ARBA" id="ARBA00023002"/>
    </source>
</evidence>
<evidence type="ECO:0000256" key="3">
    <source>
        <dbReference type="RuleBase" id="RU004475"/>
    </source>
</evidence>
<dbReference type="GO" id="GO:0016616">
    <property type="term" value="F:oxidoreductase activity, acting on the CH-OH group of donors, NAD or NADP as acceptor"/>
    <property type="evidence" value="ECO:0007669"/>
    <property type="project" value="InterPro"/>
</dbReference>
<evidence type="ECO:0000256" key="1">
    <source>
        <dbReference type="ARBA" id="ARBA00009219"/>
    </source>
</evidence>
<dbReference type="EMBL" id="CP031049">
    <property type="protein sequence ID" value="QDZ25287.1"/>
    <property type="molecule type" value="Genomic_DNA"/>
</dbReference>
<sequence length="348" mass="39010">MVPARCAVTGGSGLVGRRLVEMLAERGAKVVVSFDIAPKPKDAKKKIKGCEIVYVQGDLTKYPMLVSAFEGCDCVWHIAALVGPYHDYKKYYEVNYKGTLNVINACKELGIHKIVMSSSPSTRFDGNDVVGKGVEDLDFPKKYTHAYAETKAMGERAMSAACDGEDLLTVAIAPHQVYGPRDMLFLHNFLVARKKLRIIGGGKNKISMTHVDNYCHGLILGEEALYPGSPALGKFYIVTDKEPQYLWKVLDNAFVTLGYNSLYSRMAVPGWLITPIAHLVAFAGYLLGRKFKLNPFAVRMLMIHRWFDISAAERDLKYAPVLSFEDGWKDTLAWFKQNWMPLYDPLHQ</sequence>